<proteinExistence type="predicted"/>
<sequence length="166" mass="18702">MKFENVHLNQAVADDVESNAPVSIHGVVQSKSRPASGCQGGEAKEAFFQMMNEWFTEFVRTNSAAKQPPPPPNPQSVPVASQGVELLRLNKPPVDKIRKYRAEEFRATVDDDPEIAEFWLENTIWVFDELSCTPSKCLKCAISLLRGIAYQWWNTLVSVVPRQRVT</sequence>
<dbReference type="Proteomes" id="UP000325315">
    <property type="component" value="Unassembled WGS sequence"/>
</dbReference>
<reference evidence="2" key="1">
    <citation type="journal article" date="2019" name="Plant Biotechnol. J.">
        <title>Genome sequencing of the Australian wild diploid species Gossypium australe highlights disease resistance and delayed gland morphogenesis.</title>
        <authorList>
            <person name="Cai Y."/>
            <person name="Cai X."/>
            <person name="Wang Q."/>
            <person name="Wang P."/>
            <person name="Zhang Y."/>
            <person name="Cai C."/>
            <person name="Xu Y."/>
            <person name="Wang K."/>
            <person name="Zhou Z."/>
            <person name="Wang C."/>
            <person name="Geng S."/>
            <person name="Li B."/>
            <person name="Dong Q."/>
            <person name="Hou Y."/>
            <person name="Wang H."/>
            <person name="Ai P."/>
            <person name="Liu Z."/>
            <person name="Yi F."/>
            <person name="Sun M."/>
            <person name="An G."/>
            <person name="Cheng J."/>
            <person name="Zhang Y."/>
            <person name="Shi Q."/>
            <person name="Xie Y."/>
            <person name="Shi X."/>
            <person name="Chang Y."/>
            <person name="Huang F."/>
            <person name="Chen Y."/>
            <person name="Hong S."/>
            <person name="Mi L."/>
            <person name="Sun Q."/>
            <person name="Zhang L."/>
            <person name="Zhou B."/>
            <person name="Peng R."/>
            <person name="Zhang X."/>
            <person name="Liu F."/>
        </authorList>
    </citation>
    <scope>NUCLEOTIDE SEQUENCE [LARGE SCALE GENOMIC DNA]</scope>
    <source>
        <strain evidence="2">cv. PA1801</strain>
    </source>
</reference>
<evidence type="ECO:0000313" key="1">
    <source>
        <dbReference type="EMBL" id="KAA3466718.1"/>
    </source>
</evidence>
<gene>
    <name evidence="1" type="ORF">EPI10_001790</name>
</gene>
<accession>A0A5B6VC60</accession>
<dbReference type="AlphaFoldDB" id="A0A5B6VC60"/>
<keyword evidence="2" id="KW-1185">Reference proteome</keyword>
<protein>
    <submittedName>
        <fullName evidence="1">Chaperone surA</fullName>
    </submittedName>
</protein>
<evidence type="ECO:0000313" key="2">
    <source>
        <dbReference type="Proteomes" id="UP000325315"/>
    </source>
</evidence>
<organism evidence="1 2">
    <name type="scientific">Gossypium australe</name>
    <dbReference type="NCBI Taxonomy" id="47621"/>
    <lineage>
        <taxon>Eukaryota</taxon>
        <taxon>Viridiplantae</taxon>
        <taxon>Streptophyta</taxon>
        <taxon>Embryophyta</taxon>
        <taxon>Tracheophyta</taxon>
        <taxon>Spermatophyta</taxon>
        <taxon>Magnoliopsida</taxon>
        <taxon>eudicotyledons</taxon>
        <taxon>Gunneridae</taxon>
        <taxon>Pentapetalae</taxon>
        <taxon>rosids</taxon>
        <taxon>malvids</taxon>
        <taxon>Malvales</taxon>
        <taxon>Malvaceae</taxon>
        <taxon>Malvoideae</taxon>
        <taxon>Gossypium</taxon>
    </lineage>
</organism>
<name>A0A5B6VC60_9ROSI</name>
<dbReference type="EMBL" id="SMMG02000007">
    <property type="protein sequence ID" value="KAA3466718.1"/>
    <property type="molecule type" value="Genomic_DNA"/>
</dbReference>
<comment type="caution">
    <text evidence="1">The sequence shown here is derived from an EMBL/GenBank/DDBJ whole genome shotgun (WGS) entry which is preliminary data.</text>
</comment>